<evidence type="ECO:0000313" key="3">
    <source>
        <dbReference type="Proteomes" id="UP000996601"/>
    </source>
</evidence>
<accession>A0ABT1RA25</accession>
<protein>
    <recommendedName>
        <fullName evidence="1">HEPN AbiU2-like domain-containing protein</fullName>
    </recommendedName>
</protein>
<dbReference type="Pfam" id="PF18734">
    <property type="entry name" value="HEPN_AbiU2"/>
    <property type="match status" value="1"/>
</dbReference>
<sequence>MAKKKKRITISTKPAIARLDRMMPILYGNMQNAIWIEATMEVGNNTVGEMTDRNFPGASAYNRIMRSLAYDLAMHLARLYDIGSKKHHPNKRDVASIPLAFRLLRQQRCKSALSQRARTWLPHNTSFAGTSERDCLKAIERALESYSETMKGRQGRRVVTTLKEFRDVFMAHSLMKDSDANPIYNQLFRLTDCARDFVQDARLAIEGKANDLKEQERILAADARRFWRMALLGERDESEILAD</sequence>
<dbReference type="Proteomes" id="UP000996601">
    <property type="component" value="Unassembled WGS sequence"/>
</dbReference>
<comment type="caution">
    <text evidence="2">The sequence shown here is derived from an EMBL/GenBank/DDBJ whole genome shotgun (WGS) entry which is preliminary data.</text>
</comment>
<keyword evidence="3" id="KW-1185">Reference proteome</keyword>
<evidence type="ECO:0000259" key="1">
    <source>
        <dbReference type="Pfam" id="PF18734"/>
    </source>
</evidence>
<proteinExistence type="predicted"/>
<dbReference type="RefSeq" id="WP_256118657.1">
    <property type="nucleotide sequence ID" value="NZ_WHSB02000006.1"/>
</dbReference>
<name>A0ABT1RA25_9HYPH</name>
<dbReference type="EMBL" id="WHSB02000006">
    <property type="protein sequence ID" value="MCQ4632033.1"/>
    <property type="molecule type" value="Genomic_DNA"/>
</dbReference>
<reference evidence="2" key="1">
    <citation type="submission" date="2021-07" db="EMBL/GenBank/DDBJ databases">
        <title>Shinella sp. nov., a novel member of the genus Shinella from water.</title>
        <authorList>
            <person name="Deng Y."/>
        </authorList>
    </citation>
    <scope>NUCLEOTIDE SEQUENCE</scope>
    <source>
        <strain evidence="2">CPCC 100929</strain>
    </source>
</reference>
<gene>
    <name evidence="2" type="ORF">GB927_018425</name>
</gene>
<evidence type="ECO:0000313" key="2">
    <source>
        <dbReference type="EMBL" id="MCQ4632033.1"/>
    </source>
</evidence>
<feature type="domain" description="HEPN AbiU2-like" evidence="1">
    <location>
        <begin position="32"/>
        <end position="226"/>
    </location>
</feature>
<organism evidence="2 3">
    <name type="scientific">Shinella lacus</name>
    <dbReference type="NCBI Taxonomy" id="2654216"/>
    <lineage>
        <taxon>Bacteria</taxon>
        <taxon>Pseudomonadati</taxon>
        <taxon>Pseudomonadota</taxon>
        <taxon>Alphaproteobacteria</taxon>
        <taxon>Hyphomicrobiales</taxon>
        <taxon>Rhizobiaceae</taxon>
        <taxon>Shinella</taxon>
    </lineage>
</organism>
<dbReference type="InterPro" id="IPR040704">
    <property type="entry name" value="HEPN_AbiU2"/>
</dbReference>